<evidence type="ECO:0000256" key="2">
    <source>
        <dbReference type="ARBA" id="ARBA00009694"/>
    </source>
</evidence>
<name>A0A538SKU9_UNCEI</name>
<comment type="similarity">
    <text evidence="2">Belongs to the UPF0382 family.</text>
</comment>
<organism evidence="7 8">
    <name type="scientific">Eiseniibacteriota bacterium</name>
    <dbReference type="NCBI Taxonomy" id="2212470"/>
    <lineage>
        <taxon>Bacteria</taxon>
        <taxon>Candidatus Eiseniibacteriota</taxon>
    </lineage>
</organism>
<evidence type="ECO:0000256" key="1">
    <source>
        <dbReference type="ARBA" id="ARBA00004141"/>
    </source>
</evidence>
<dbReference type="GO" id="GO:0005886">
    <property type="term" value="C:plasma membrane"/>
    <property type="evidence" value="ECO:0007669"/>
    <property type="project" value="TreeGrafter"/>
</dbReference>
<evidence type="ECO:0000256" key="3">
    <source>
        <dbReference type="ARBA" id="ARBA00022692"/>
    </source>
</evidence>
<reference evidence="7 8" key="1">
    <citation type="journal article" date="2019" name="Nat. Microbiol.">
        <title>Mediterranean grassland soil C-N compound turnover is dependent on rainfall and depth, and is mediated by genomically divergent microorganisms.</title>
        <authorList>
            <person name="Diamond S."/>
            <person name="Andeer P.F."/>
            <person name="Li Z."/>
            <person name="Crits-Christoph A."/>
            <person name="Burstein D."/>
            <person name="Anantharaman K."/>
            <person name="Lane K.R."/>
            <person name="Thomas B.C."/>
            <person name="Pan C."/>
            <person name="Northen T.R."/>
            <person name="Banfield J.F."/>
        </authorList>
    </citation>
    <scope>NUCLEOTIDE SEQUENCE [LARGE SCALE GENOMIC DNA]</scope>
    <source>
        <strain evidence="7">WS_3</strain>
    </source>
</reference>
<dbReference type="Proteomes" id="UP000320184">
    <property type="component" value="Unassembled WGS sequence"/>
</dbReference>
<keyword evidence="4 6" id="KW-1133">Transmembrane helix</keyword>
<evidence type="ECO:0000313" key="8">
    <source>
        <dbReference type="Proteomes" id="UP000320184"/>
    </source>
</evidence>
<dbReference type="PANTHER" id="PTHR43461">
    <property type="entry name" value="TRANSMEMBRANE PROTEIN 256"/>
    <property type="match status" value="1"/>
</dbReference>
<accession>A0A538SKU9</accession>
<evidence type="ECO:0000256" key="4">
    <source>
        <dbReference type="ARBA" id="ARBA00022989"/>
    </source>
</evidence>
<feature type="transmembrane region" description="Helical" evidence="6">
    <location>
        <begin position="24"/>
        <end position="44"/>
    </location>
</feature>
<protein>
    <submittedName>
        <fullName evidence="7">DUF423 domain-containing protein</fullName>
    </submittedName>
</protein>
<feature type="transmembrane region" description="Helical" evidence="6">
    <location>
        <begin position="117"/>
        <end position="141"/>
    </location>
</feature>
<feature type="transmembrane region" description="Helical" evidence="6">
    <location>
        <begin position="64"/>
        <end position="81"/>
    </location>
</feature>
<dbReference type="AlphaFoldDB" id="A0A538SKU9"/>
<dbReference type="PANTHER" id="PTHR43461:SF1">
    <property type="entry name" value="TRANSMEMBRANE PROTEIN 256"/>
    <property type="match status" value="1"/>
</dbReference>
<evidence type="ECO:0000256" key="5">
    <source>
        <dbReference type="ARBA" id="ARBA00023136"/>
    </source>
</evidence>
<gene>
    <name evidence="7" type="ORF">E6K73_04160</name>
</gene>
<keyword evidence="3 6" id="KW-0812">Transmembrane</keyword>
<proteinExistence type="inferred from homology"/>
<keyword evidence="5 6" id="KW-0472">Membrane</keyword>
<comment type="subcellular location">
    <subcellularLocation>
        <location evidence="1">Membrane</location>
        <topology evidence="1">Multi-pass membrane protein</topology>
    </subcellularLocation>
</comment>
<comment type="caution">
    <text evidence="7">The sequence shown here is derived from an EMBL/GenBank/DDBJ whole genome shotgun (WGS) entry which is preliminary data.</text>
</comment>
<dbReference type="Pfam" id="PF04241">
    <property type="entry name" value="DUF423"/>
    <property type="match status" value="1"/>
</dbReference>
<evidence type="ECO:0000256" key="6">
    <source>
        <dbReference type="SAM" id="Phobius"/>
    </source>
</evidence>
<dbReference type="EMBL" id="VBOT01000049">
    <property type="protein sequence ID" value="TMQ51981.1"/>
    <property type="molecule type" value="Genomic_DNA"/>
</dbReference>
<evidence type="ECO:0000313" key="7">
    <source>
        <dbReference type="EMBL" id="TMQ51981.1"/>
    </source>
</evidence>
<sequence length="145" mass="14631">MSARQGDEVAEEAATSSQSRDRDAASLAALGALLAAIGVAAGAFGAHALRGRIDALSLQVFETGVRYQLIHALGIIVATLARERQPRGALAAGWLFAAGVVLFSGSLYGLAFGGPRALGAVTPLGGACFIAGWLAFAAGAWPARP</sequence>
<dbReference type="InterPro" id="IPR006696">
    <property type="entry name" value="DUF423"/>
</dbReference>
<feature type="transmembrane region" description="Helical" evidence="6">
    <location>
        <begin position="88"/>
        <end position="111"/>
    </location>
</feature>